<dbReference type="CDD" id="cd00038">
    <property type="entry name" value="CAP_ED"/>
    <property type="match status" value="1"/>
</dbReference>
<evidence type="ECO:0000313" key="7">
    <source>
        <dbReference type="Proteomes" id="UP000886723"/>
    </source>
</evidence>
<dbReference type="EMBL" id="DVON01000079">
    <property type="protein sequence ID" value="HIV12251.1"/>
    <property type="molecule type" value="Genomic_DNA"/>
</dbReference>
<keyword evidence="2" id="KW-0238">DNA-binding</keyword>
<name>A0A9D1T5I6_9FIRM</name>
<sequence>MLIPRYVFSDDYRQFYDYFLSRPHQRRIFKKGDMLWNLGEPIRNVYYIESGIARSFVTHEAGYNKILYFHGSGTVFPGCQNSVFKIENSIGTQALSRMETLEFTREEFYRMYQENMELNSQVLETYSMYINLLIYESAHQDYNSAFEKICNLLYLFSLHGATPGRIDLTQQDIADILAVSLPNVTGNLARLRREGIIVSHRKWIEITDFPRLAACCSSETLKS</sequence>
<dbReference type="PROSITE" id="PS51063">
    <property type="entry name" value="HTH_CRP_2"/>
    <property type="match status" value="1"/>
</dbReference>
<feature type="domain" description="Cyclic nucleotide-binding" evidence="4">
    <location>
        <begin position="29"/>
        <end position="129"/>
    </location>
</feature>
<dbReference type="GO" id="GO:0003677">
    <property type="term" value="F:DNA binding"/>
    <property type="evidence" value="ECO:0007669"/>
    <property type="project" value="UniProtKB-KW"/>
</dbReference>
<accession>A0A9D1T5I6</accession>
<dbReference type="InterPro" id="IPR036390">
    <property type="entry name" value="WH_DNA-bd_sf"/>
</dbReference>
<evidence type="ECO:0000256" key="2">
    <source>
        <dbReference type="ARBA" id="ARBA00023125"/>
    </source>
</evidence>
<protein>
    <submittedName>
        <fullName evidence="6">Crp/Fnr family transcriptional regulator</fullName>
    </submittedName>
</protein>
<dbReference type="PROSITE" id="PS50042">
    <property type="entry name" value="CNMP_BINDING_3"/>
    <property type="match status" value="1"/>
</dbReference>
<keyword evidence="1" id="KW-0805">Transcription regulation</keyword>
<evidence type="ECO:0000256" key="1">
    <source>
        <dbReference type="ARBA" id="ARBA00023015"/>
    </source>
</evidence>
<dbReference type="Pfam" id="PF13545">
    <property type="entry name" value="HTH_Crp_2"/>
    <property type="match status" value="1"/>
</dbReference>
<comment type="caution">
    <text evidence="6">The sequence shown here is derived from an EMBL/GenBank/DDBJ whole genome shotgun (WGS) entry which is preliminary data.</text>
</comment>
<dbReference type="Proteomes" id="UP000886723">
    <property type="component" value="Unassembled WGS sequence"/>
</dbReference>
<feature type="domain" description="HTH crp-type" evidence="5">
    <location>
        <begin position="143"/>
        <end position="210"/>
    </location>
</feature>
<proteinExistence type="predicted"/>
<keyword evidence="3" id="KW-0804">Transcription</keyword>
<evidence type="ECO:0000313" key="6">
    <source>
        <dbReference type="EMBL" id="HIV12251.1"/>
    </source>
</evidence>
<dbReference type="Gene3D" id="2.60.120.10">
    <property type="entry name" value="Jelly Rolls"/>
    <property type="match status" value="1"/>
</dbReference>
<reference evidence="6" key="1">
    <citation type="submission" date="2020-10" db="EMBL/GenBank/DDBJ databases">
        <authorList>
            <person name="Gilroy R."/>
        </authorList>
    </citation>
    <scope>NUCLEOTIDE SEQUENCE</scope>
    <source>
        <strain evidence="6">ChiBcec2-4451</strain>
    </source>
</reference>
<evidence type="ECO:0000259" key="4">
    <source>
        <dbReference type="PROSITE" id="PS50042"/>
    </source>
</evidence>
<dbReference type="InterPro" id="IPR012318">
    <property type="entry name" value="HTH_CRP"/>
</dbReference>
<organism evidence="6 7">
    <name type="scientific">Candidatus Pullilachnospira stercoravium</name>
    <dbReference type="NCBI Taxonomy" id="2840913"/>
    <lineage>
        <taxon>Bacteria</taxon>
        <taxon>Bacillati</taxon>
        <taxon>Bacillota</taxon>
        <taxon>Clostridia</taxon>
        <taxon>Lachnospirales</taxon>
        <taxon>Lachnospiraceae</taxon>
        <taxon>Lachnospiraceae incertae sedis</taxon>
        <taxon>Candidatus Pullilachnospira</taxon>
    </lineage>
</organism>
<evidence type="ECO:0000256" key="3">
    <source>
        <dbReference type="ARBA" id="ARBA00023163"/>
    </source>
</evidence>
<dbReference type="SMART" id="SM00419">
    <property type="entry name" value="HTH_CRP"/>
    <property type="match status" value="1"/>
</dbReference>
<dbReference type="SUPFAM" id="SSF46785">
    <property type="entry name" value="Winged helix' DNA-binding domain"/>
    <property type="match status" value="1"/>
</dbReference>
<dbReference type="InterPro" id="IPR018490">
    <property type="entry name" value="cNMP-bd_dom_sf"/>
</dbReference>
<dbReference type="GO" id="GO:0006355">
    <property type="term" value="P:regulation of DNA-templated transcription"/>
    <property type="evidence" value="ECO:0007669"/>
    <property type="project" value="InterPro"/>
</dbReference>
<dbReference type="InterPro" id="IPR000595">
    <property type="entry name" value="cNMP-bd_dom"/>
</dbReference>
<gene>
    <name evidence="6" type="ORF">IAA63_03800</name>
</gene>
<dbReference type="Pfam" id="PF00027">
    <property type="entry name" value="cNMP_binding"/>
    <property type="match status" value="1"/>
</dbReference>
<dbReference type="SUPFAM" id="SSF51206">
    <property type="entry name" value="cAMP-binding domain-like"/>
    <property type="match status" value="1"/>
</dbReference>
<dbReference type="InterPro" id="IPR014710">
    <property type="entry name" value="RmlC-like_jellyroll"/>
</dbReference>
<evidence type="ECO:0000259" key="5">
    <source>
        <dbReference type="PROSITE" id="PS51063"/>
    </source>
</evidence>
<dbReference type="AlphaFoldDB" id="A0A9D1T5I6"/>
<reference evidence="6" key="2">
    <citation type="journal article" date="2021" name="PeerJ">
        <title>Extensive microbial diversity within the chicken gut microbiome revealed by metagenomics and culture.</title>
        <authorList>
            <person name="Gilroy R."/>
            <person name="Ravi A."/>
            <person name="Getino M."/>
            <person name="Pursley I."/>
            <person name="Horton D.L."/>
            <person name="Alikhan N.F."/>
            <person name="Baker D."/>
            <person name="Gharbi K."/>
            <person name="Hall N."/>
            <person name="Watson M."/>
            <person name="Adriaenssens E.M."/>
            <person name="Foster-Nyarko E."/>
            <person name="Jarju S."/>
            <person name="Secka A."/>
            <person name="Antonio M."/>
            <person name="Oren A."/>
            <person name="Chaudhuri R.R."/>
            <person name="La Ragione R."/>
            <person name="Hildebrand F."/>
            <person name="Pallen M.J."/>
        </authorList>
    </citation>
    <scope>NUCLEOTIDE SEQUENCE</scope>
    <source>
        <strain evidence="6">ChiBcec2-4451</strain>
    </source>
</reference>